<evidence type="ECO:0000313" key="3">
    <source>
        <dbReference type="Proteomes" id="UP000018320"/>
    </source>
</evidence>
<dbReference type="VEuPathDB" id="GiardiaDB:DHA2_150847"/>
<comment type="caution">
    <text evidence="2">The sequence shown here is derived from an EMBL/GenBank/DDBJ whole genome shotgun (WGS) entry which is preliminary data.</text>
</comment>
<proteinExistence type="predicted"/>
<name>V6TE32_GIAIN</name>
<reference evidence="3" key="1">
    <citation type="submission" date="2012-02" db="EMBL/GenBank/DDBJ databases">
        <title>Genome sequencing of Giardia lamblia Genotypes A2 and B isolates (DH and GS) and comparative analysis with the genomes of Genotypes A1 and E (WB and Pig).</title>
        <authorList>
            <person name="Adam R."/>
            <person name="Dahlstrom E."/>
            <person name="Martens C."/>
            <person name="Bruno D."/>
            <person name="Barbian K."/>
            <person name="Porcella S.F."/>
            <person name="Nash T."/>
        </authorList>
    </citation>
    <scope>NUCLEOTIDE SEQUENCE</scope>
    <source>
        <strain evidence="3">DH</strain>
    </source>
</reference>
<evidence type="ECO:0000256" key="1">
    <source>
        <dbReference type="SAM" id="MobiDB-lite"/>
    </source>
</evidence>
<sequence length="133" mass="15015">MHTPGESVSWAYLCWSALLRTRYLLQGPQESTEGCGQGAKEPGEELLAAGLQEQEEHRCSLRISWSRMHSDLRVRAWLGEQVVQGTRLLSKSTPYLCKGSQRISHSNVQECTPNNHSTREVRSESGPHWSCSY</sequence>
<dbReference type="AlphaFoldDB" id="V6TE32"/>
<dbReference type="EMBL" id="AHGT01000036">
    <property type="protein sequence ID" value="ESU36954.1"/>
    <property type="molecule type" value="Genomic_DNA"/>
</dbReference>
<protein>
    <submittedName>
        <fullName evidence="2">DNA-dependent RNA polymerase beta' subunit/160 kD subunit</fullName>
    </submittedName>
</protein>
<gene>
    <name evidence="2" type="ORF">DHA2_150847</name>
</gene>
<accession>V6TE32</accession>
<evidence type="ECO:0000313" key="2">
    <source>
        <dbReference type="EMBL" id="ESU36954.1"/>
    </source>
</evidence>
<feature type="region of interest" description="Disordered" evidence="1">
    <location>
        <begin position="108"/>
        <end position="133"/>
    </location>
</feature>
<dbReference type="Proteomes" id="UP000018320">
    <property type="component" value="Unassembled WGS sequence"/>
</dbReference>
<organism evidence="2 3">
    <name type="scientific">Giardia intestinalis</name>
    <name type="common">Giardia lamblia</name>
    <dbReference type="NCBI Taxonomy" id="5741"/>
    <lineage>
        <taxon>Eukaryota</taxon>
        <taxon>Metamonada</taxon>
        <taxon>Diplomonadida</taxon>
        <taxon>Hexamitidae</taxon>
        <taxon>Giardiinae</taxon>
        <taxon>Giardia</taxon>
    </lineage>
</organism>
<reference evidence="2 3" key="2">
    <citation type="journal article" date="2013" name="Genome Biol. Evol.">
        <title>Genome sequencing of Giardia lamblia genotypes A2 and B isolates (DH and GS) and comparative analysis with the genomes of genotypes A1 and E (WB and Pig).</title>
        <authorList>
            <person name="Adam R.D."/>
            <person name="Dahlstrom E.W."/>
            <person name="Martens C.A."/>
            <person name="Bruno D.P."/>
            <person name="Barbian K.D."/>
            <person name="Ricklefs S.M."/>
            <person name="Hernandez M.M."/>
            <person name="Narla N.P."/>
            <person name="Patel R.B."/>
            <person name="Porcella S.F."/>
            <person name="Nash T.E."/>
        </authorList>
    </citation>
    <scope>NUCLEOTIDE SEQUENCE [LARGE SCALE GENOMIC DNA]</scope>
    <source>
        <strain evidence="2 3">DH</strain>
    </source>
</reference>